<gene>
    <name evidence="2" type="ORF">BVRB_032350</name>
</gene>
<evidence type="ECO:0000313" key="2">
    <source>
        <dbReference type="EMBL" id="KMS93352.1"/>
    </source>
</evidence>
<name>A0A0J8B0D3_BETVV</name>
<dbReference type="EMBL" id="KQ103675">
    <property type="protein sequence ID" value="KMS93352.1"/>
    <property type="molecule type" value="Genomic_DNA"/>
</dbReference>
<evidence type="ECO:0000313" key="3">
    <source>
        <dbReference type="Proteomes" id="UP000035740"/>
    </source>
</evidence>
<keyword evidence="3" id="KW-1185">Reference proteome</keyword>
<organism evidence="2 3">
    <name type="scientific">Beta vulgaris subsp. vulgaris</name>
    <name type="common">Beet</name>
    <dbReference type="NCBI Taxonomy" id="3555"/>
    <lineage>
        <taxon>Eukaryota</taxon>
        <taxon>Viridiplantae</taxon>
        <taxon>Streptophyta</taxon>
        <taxon>Embryophyta</taxon>
        <taxon>Tracheophyta</taxon>
        <taxon>Spermatophyta</taxon>
        <taxon>Magnoliopsida</taxon>
        <taxon>eudicotyledons</taxon>
        <taxon>Gunneridae</taxon>
        <taxon>Pentapetalae</taxon>
        <taxon>Caryophyllales</taxon>
        <taxon>Chenopodiaceae</taxon>
        <taxon>Betoideae</taxon>
        <taxon>Beta</taxon>
    </lineage>
</organism>
<feature type="region of interest" description="Disordered" evidence="1">
    <location>
        <begin position="64"/>
        <end position="148"/>
    </location>
</feature>
<evidence type="ECO:0000256" key="1">
    <source>
        <dbReference type="SAM" id="MobiDB-lite"/>
    </source>
</evidence>
<feature type="compositionally biased region" description="Basic and acidic residues" evidence="1">
    <location>
        <begin position="137"/>
        <end position="148"/>
    </location>
</feature>
<protein>
    <submittedName>
        <fullName evidence="2">Uncharacterized protein</fullName>
    </submittedName>
</protein>
<sequence length="174" mass="19471">SDYDVVALDRWASTTESACVCDYVASGRVLAGSGAGRDHGPVQRRSGYGGRRVEVRSIGAVPSRTASHSGWDLGDGSEHGLDRAVGPRTEFGTQKRRAQSNRDRVPASAIASVPAGNASGEFSRDPDRQVRFRRRNRDAVRRGSHRDHFPGRRSALLRIPRYYRRWHYDDRCHR</sequence>
<dbReference type="AlphaFoldDB" id="A0A0J8B0D3"/>
<feature type="non-terminal residue" evidence="2">
    <location>
        <position position="174"/>
    </location>
</feature>
<dbReference type="Proteomes" id="UP000035740">
    <property type="component" value="Unassembled WGS sequence"/>
</dbReference>
<reference evidence="2 3" key="1">
    <citation type="journal article" date="2014" name="Nature">
        <title>The genome of the recently domesticated crop plant sugar beet (Beta vulgaris).</title>
        <authorList>
            <person name="Dohm J.C."/>
            <person name="Minoche A.E."/>
            <person name="Holtgrawe D."/>
            <person name="Capella-Gutierrez S."/>
            <person name="Zakrzewski F."/>
            <person name="Tafer H."/>
            <person name="Rupp O."/>
            <person name="Sorensen T.R."/>
            <person name="Stracke R."/>
            <person name="Reinhardt R."/>
            <person name="Goesmann A."/>
            <person name="Kraft T."/>
            <person name="Schulz B."/>
            <person name="Stadler P.F."/>
            <person name="Schmidt T."/>
            <person name="Gabaldon T."/>
            <person name="Lehrach H."/>
            <person name="Weisshaar B."/>
            <person name="Himmelbauer H."/>
        </authorList>
    </citation>
    <scope>NUCLEOTIDE SEQUENCE [LARGE SCALE GENOMIC DNA]</scope>
    <source>
        <tissue evidence="2">Taproot</tissue>
    </source>
</reference>
<proteinExistence type="predicted"/>
<feature type="non-terminal residue" evidence="2">
    <location>
        <position position="1"/>
    </location>
</feature>
<accession>A0A0J8B0D3</accession>